<keyword evidence="9 11" id="KW-0868">Chloride</keyword>
<feature type="domain" description="CBS" evidence="12">
    <location>
        <begin position="369"/>
        <end position="426"/>
    </location>
</feature>
<comment type="caution">
    <text evidence="11">Lacks conserved residue(s) required for the propagation of feature annotation.</text>
</comment>
<evidence type="ECO:0000313" key="14">
    <source>
        <dbReference type="Proteomes" id="UP001165289"/>
    </source>
</evidence>
<dbReference type="AlphaFoldDB" id="A0AAV7KH12"/>
<evidence type="ECO:0000256" key="7">
    <source>
        <dbReference type="ARBA" id="ARBA00023122"/>
    </source>
</evidence>
<keyword evidence="7 10" id="KW-0129">CBS domain</keyword>
<proteinExistence type="inferred from homology"/>
<dbReference type="Proteomes" id="UP001165289">
    <property type="component" value="Unassembled WGS sequence"/>
</dbReference>
<dbReference type="InterPro" id="IPR001807">
    <property type="entry name" value="ClC"/>
</dbReference>
<dbReference type="PRINTS" id="PR00762">
    <property type="entry name" value="CLCHANNEL"/>
</dbReference>
<reference evidence="13 14" key="1">
    <citation type="journal article" date="2023" name="BMC Biol.">
        <title>The compact genome of the sponge Oopsacas minuta (Hexactinellida) is lacking key metazoan core genes.</title>
        <authorList>
            <person name="Santini S."/>
            <person name="Schenkelaars Q."/>
            <person name="Jourda C."/>
            <person name="Duchesne M."/>
            <person name="Belahbib H."/>
            <person name="Rocher C."/>
            <person name="Selva M."/>
            <person name="Riesgo A."/>
            <person name="Vervoort M."/>
            <person name="Leys S.P."/>
            <person name="Kodjabachian L."/>
            <person name="Le Bivic A."/>
            <person name="Borchiellini C."/>
            <person name="Claverie J.M."/>
            <person name="Renard E."/>
        </authorList>
    </citation>
    <scope>NUCLEOTIDE SEQUENCE [LARGE SCALE GENOMIC DNA]</scope>
    <source>
        <strain evidence="13">SPO-2</strain>
    </source>
</reference>
<evidence type="ECO:0000256" key="1">
    <source>
        <dbReference type="ARBA" id="ARBA00004141"/>
    </source>
</evidence>
<dbReference type="GO" id="GO:0016020">
    <property type="term" value="C:membrane"/>
    <property type="evidence" value="ECO:0007669"/>
    <property type="project" value="UniProtKB-SubCell"/>
</dbReference>
<evidence type="ECO:0000256" key="6">
    <source>
        <dbReference type="ARBA" id="ARBA00023065"/>
    </source>
</evidence>
<dbReference type="Gene3D" id="3.10.580.10">
    <property type="entry name" value="CBS-domain"/>
    <property type="match status" value="1"/>
</dbReference>
<sequence length="428" mass="47893">MVTFLPSMILGECSLITKDISGISRTIDSMNGNLTTIPCPGDGTRFNDLGTLLLNPLEKTIFQLFHNPNYFSFSSLLTAFVLTFFTACWTYGTGVPSGLFVPCLMIGSIYGRLVGNIVQKVYTLILGNEISTGVPFGFYIGTYALVGAASFLGGVVRMTISLAVIILESTNEILFGLPIMLALMIAKWTGDYFNEGLYDIHINLKRMPLLEWDPPHDADLLSAKDVMSKNLTVLREHETVEFIEKVLIEKSHSGFVVVKNPLYNHHTGLSPVELNINNLTFSEVSNSFSASLTIPIERSSADKYEPASFRGLILRSQLLALLHYKVYDNPDRVLTHEEMIKFYPKGLNSSTLIIRQEDKHKQIDLRPYMNPSPYTAFMDTCVTQVYEIFRTMGLRHLVVLDNQGRALGLITRKDLIEGNLKKVLKSNN</sequence>
<feature type="transmembrane region" description="Helical" evidence="11">
    <location>
        <begin position="70"/>
        <end position="92"/>
    </location>
</feature>
<evidence type="ECO:0000313" key="13">
    <source>
        <dbReference type="EMBL" id="KAI6660376.1"/>
    </source>
</evidence>
<keyword evidence="2 11" id="KW-0813">Transport</keyword>
<keyword evidence="5 11" id="KW-1133">Transmembrane helix</keyword>
<feature type="transmembrane region" description="Helical" evidence="11">
    <location>
        <begin position="173"/>
        <end position="190"/>
    </location>
</feature>
<dbReference type="InterPro" id="IPR046342">
    <property type="entry name" value="CBS_dom_sf"/>
</dbReference>
<evidence type="ECO:0000259" key="12">
    <source>
        <dbReference type="PROSITE" id="PS51371"/>
    </source>
</evidence>
<dbReference type="SUPFAM" id="SSF54631">
    <property type="entry name" value="CBS-domain pair"/>
    <property type="match status" value="1"/>
</dbReference>
<evidence type="ECO:0000256" key="9">
    <source>
        <dbReference type="ARBA" id="ARBA00023214"/>
    </source>
</evidence>
<dbReference type="PANTHER" id="PTHR11689">
    <property type="entry name" value="CHLORIDE CHANNEL PROTEIN CLC FAMILY MEMBER"/>
    <property type="match status" value="1"/>
</dbReference>
<dbReference type="GO" id="GO:0005254">
    <property type="term" value="F:chloride channel activity"/>
    <property type="evidence" value="ECO:0007669"/>
    <property type="project" value="UniProtKB-UniRule"/>
</dbReference>
<dbReference type="PROSITE" id="PS51371">
    <property type="entry name" value="CBS"/>
    <property type="match status" value="1"/>
</dbReference>
<evidence type="ECO:0000256" key="2">
    <source>
        <dbReference type="ARBA" id="ARBA00022448"/>
    </source>
</evidence>
<dbReference type="InterPro" id="IPR051280">
    <property type="entry name" value="Cl-channel/antiporter"/>
</dbReference>
<feature type="transmembrane region" description="Helical" evidence="11">
    <location>
        <begin position="136"/>
        <end position="167"/>
    </location>
</feature>
<dbReference type="InterPro" id="IPR014743">
    <property type="entry name" value="Cl-channel_core"/>
</dbReference>
<gene>
    <name evidence="13" type="ORF">LOD99_13962</name>
</gene>
<evidence type="ECO:0000256" key="3">
    <source>
        <dbReference type="ARBA" id="ARBA00022692"/>
    </source>
</evidence>
<dbReference type="PANTHER" id="PTHR11689:SF158">
    <property type="entry name" value="H(+)_CL(-) EXCHANGE TRANSPORTER 6"/>
    <property type="match status" value="1"/>
</dbReference>
<dbReference type="Gene3D" id="1.10.3080.10">
    <property type="entry name" value="Clc chloride channel"/>
    <property type="match status" value="1"/>
</dbReference>
<organism evidence="13 14">
    <name type="scientific">Oopsacas minuta</name>
    <dbReference type="NCBI Taxonomy" id="111878"/>
    <lineage>
        <taxon>Eukaryota</taxon>
        <taxon>Metazoa</taxon>
        <taxon>Porifera</taxon>
        <taxon>Hexactinellida</taxon>
        <taxon>Hexasterophora</taxon>
        <taxon>Lyssacinosida</taxon>
        <taxon>Leucopsacidae</taxon>
        <taxon>Oopsacas</taxon>
    </lineage>
</organism>
<keyword evidence="8 11" id="KW-0472">Membrane</keyword>
<evidence type="ECO:0000256" key="4">
    <source>
        <dbReference type="ARBA" id="ARBA00022737"/>
    </source>
</evidence>
<evidence type="ECO:0000256" key="8">
    <source>
        <dbReference type="ARBA" id="ARBA00023136"/>
    </source>
</evidence>
<name>A0AAV7KH12_9METZ</name>
<dbReference type="Pfam" id="PF00571">
    <property type="entry name" value="CBS"/>
    <property type="match status" value="1"/>
</dbReference>
<keyword evidence="6 11" id="KW-0406">Ion transport</keyword>
<evidence type="ECO:0000256" key="10">
    <source>
        <dbReference type="PROSITE-ProRule" id="PRU00703"/>
    </source>
</evidence>
<dbReference type="EMBL" id="JAKMXF010000033">
    <property type="protein sequence ID" value="KAI6660376.1"/>
    <property type="molecule type" value="Genomic_DNA"/>
</dbReference>
<keyword evidence="14" id="KW-1185">Reference proteome</keyword>
<evidence type="ECO:0000256" key="11">
    <source>
        <dbReference type="RuleBase" id="RU361221"/>
    </source>
</evidence>
<dbReference type="InterPro" id="IPR000644">
    <property type="entry name" value="CBS_dom"/>
</dbReference>
<keyword evidence="3 11" id="KW-0812">Transmembrane</keyword>
<comment type="subcellular location">
    <subcellularLocation>
        <location evidence="1 11">Membrane</location>
        <topology evidence="1 11">Multi-pass membrane protein</topology>
    </subcellularLocation>
</comment>
<evidence type="ECO:0000256" key="5">
    <source>
        <dbReference type="ARBA" id="ARBA00022989"/>
    </source>
</evidence>
<accession>A0AAV7KH12</accession>
<dbReference type="SUPFAM" id="SSF81340">
    <property type="entry name" value="Clc chloride channel"/>
    <property type="match status" value="1"/>
</dbReference>
<comment type="similarity">
    <text evidence="11">Belongs to the chloride channel (TC 2.A.49) family.</text>
</comment>
<dbReference type="SMART" id="SM00116">
    <property type="entry name" value="CBS"/>
    <property type="match status" value="1"/>
</dbReference>
<dbReference type="CDD" id="cd04591">
    <property type="entry name" value="CBS_pair_voltage-gated_CLC_euk_bac"/>
    <property type="match status" value="1"/>
</dbReference>
<dbReference type="Pfam" id="PF00654">
    <property type="entry name" value="Voltage_CLC"/>
    <property type="match status" value="1"/>
</dbReference>
<protein>
    <recommendedName>
        <fullName evidence="11">Chloride channel protein</fullName>
    </recommendedName>
</protein>
<comment type="caution">
    <text evidence="13">The sequence shown here is derived from an EMBL/GenBank/DDBJ whole genome shotgun (WGS) entry which is preliminary data.</text>
</comment>
<feature type="transmembrane region" description="Helical" evidence="11">
    <location>
        <begin position="98"/>
        <end position="115"/>
    </location>
</feature>
<keyword evidence="4" id="KW-0677">Repeat</keyword>